<gene>
    <name evidence="1" type="ORF">GCM10023116_31000</name>
</gene>
<proteinExistence type="predicted"/>
<name>A0ABP8V4K8_9GAMM</name>
<dbReference type="EMBL" id="BAABFL010000422">
    <property type="protein sequence ID" value="GAA4650817.1"/>
    <property type="molecule type" value="Genomic_DNA"/>
</dbReference>
<dbReference type="Proteomes" id="UP001500604">
    <property type="component" value="Unassembled WGS sequence"/>
</dbReference>
<protein>
    <submittedName>
        <fullName evidence="1">Uncharacterized protein</fullName>
    </submittedName>
</protein>
<keyword evidence="2" id="KW-1185">Reference proteome</keyword>
<organism evidence="1 2">
    <name type="scientific">Kistimonas scapharcae</name>
    <dbReference type="NCBI Taxonomy" id="1036133"/>
    <lineage>
        <taxon>Bacteria</taxon>
        <taxon>Pseudomonadati</taxon>
        <taxon>Pseudomonadota</taxon>
        <taxon>Gammaproteobacteria</taxon>
        <taxon>Oceanospirillales</taxon>
        <taxon>Endozoicomonadaceae</taxon>
        <taxon>Kistimonas</taxon>
    </lineage>
</organism>
<evidence type="ECO:0000313" key="1">
    <source>
        <dbReference type="EMBL" id="GAA4650817.1"/>
    </source>
</evidence>
<sequence>MAANTETANVISLPGMDAPQSAAPDPAALAAWISLHEQLALLLDIGARMAQELQDVCDDGEFNGQPLPSVRCLVEEWETAYGEVSLCN</sequence>
<evidence type="ECO:0000313" key="2">
    <source>
        <dbReference type="Proteomes" id="UP001500604"/>
    </source>
</evidence>
<reference evidence="2" key="1">
    <citation type="journal article" date="2019" name="Int. J. Syst. Evol. Microbiol.">
        <title>The Global Catalogue of Microorganisms (GCM) 10K type strain sequencing project: providing services to taxonomists for standard genome sequencing and annotation.</title>
        <authorList>
            <consortium name="The Broad Institute Genomics Platform"/>
            <consortium name="The Broad Institute Genome Sequencing Center for Infectious Disease"/>
            <person name="Wu L."/>
            <person name="Ma J."/>
        </authorList>
    </citation>
    <scope>NUCLEOTIDE SEQUENCE [LARGE SCALE GENOMIC DNA]</scope>
    <source>
        <strain evidence="2">JCM 17805</strain>
    </source>
</reference>
<accession>A0ABP8V4K8</accession>
<dbReference type="RefSeq" id="WP_345197064.1">
    <property type="nucleotide sequence ID" value="NZ_BAABFL010000422.1"/>
</dbReference>
<comment type="caution">
    <text evidence="1">The sequence shown here is derived from an EMBL/GenBank/DDBJ whole genome shotgun (WGS) entry which is preliminary data.</text>
</comment>